<dbReference type="InParanoid" id="A0A543ARP9"/>
<sequence length="366" mass="39785">MTYLLAIGTKKGFFLATSEDRRAWRVDGPLILGGDDSTVQSSVYAIGIDTRRSTPRLLVGADSSHFGPSVWHSDDLGANWNEPAERAPIFFPPDLDTALVRTWQFGFGPDPDIVYAGVEPHALFTSVDGGVTFELNHGLWNHPHRREWYPGYGGAAIHTILPHPDDPDSVTVAMSTGGVYQTHDAGNSWTAVNRGIMADFLADPYPEFGQCVHKVVRDSVDPAKLYAQNHGGVYRSDDEATEWTSIADGLPSDFGFAMVAHPTSGDSIMNFPVAAAAGRFPPGNRLQAQRSDDGGSTWRTFSEGLPEEPYFGIVLRDAAATDGDDDAGWYFGTRCGDVYAAVDSEPRWSPVVTHLPDVLCVRAARI</sequence>
<dbReference type="EMBL" id="VFOW01000001">
    <property type="protein sequence ID" value="TQL75258.1"/>
    <property type="molecule type" value="Genomic_DNA"/>
</dbReference>
<accession>A0A543ARP9</accession>
<dbReference type="InterPro" id="IPR052025">
    <property type="entry name" value="Xyloglucanase_GH74"/>
</dbReference>
<dbReference type="RefSeq" id="WP_142034981.1">
    <property type="nucleotide sequence ID" value="NZ_JBHTGS010000001.1"/>
</dbReference>
<dbReference type="PANTHER" id="PTHR43739:SF5">
    <property type="entry name" value="EXO-ALPHA-SIALIDASE"/>
    <property type="match status" value="1"/>
</dbReference>
<evidence type="ECO:0000313" key="1">
    <source>
        <dbReference type="EMBL" id="TQL75258.1"/>
    </source>
</evidence>
<dbReference type="GO" id="GO:0010411">
    <property type="term" value="P:xyloglucan metabolic process"/>
    <property type="evidence" value="ECO:0007669"/>
    <property type="project" value="TreeGrafter"/>
</dbReference>
<evidence type="ECO:0000313" key="2">
    <source>
        <dbReference type="Proteomes" id="UP000317043"/>
    </source>
</evidence>
<name>A0A543ARP9_9ACTN</name>
<evidence type="ECO:0008006" key="3">
    <source>
        <dbReference type="Google" id="ProtNLM"/>
    </source>
</evidence>
<keyword evidence="2" id="KW-1185">Reference proteome</keyword>
<gene>
    <name evidence="1" type="ORF">FB566_0755</name>
</gene>
<comment type="caution">
    <text evidence="1">The sequence shown here is derived from an EMBL/GenBank/DDBJ whole genome shotgun (WGS) entry which is preliminary data.</text>
</comment>
<organism evidence="1 2">
    <name type="scientific">Stackebrandtia endophytica</name>
    <dbReference type="NCBI Taxonomy" id="1496996"/>
    <lineage>
        <taxon>Bacteria</taxon>
        <taxon>Bacillati</taxon>
        <taxon>Actinomycetota</taxon>
        <taxon>Actinomycetes</taxon>
        <taxon>Glycomycetales</taxon>
        <taxon>Glycomycetaceae</taxon>
        <taxon>Stackebrandtia</taxon>
    </lineage>
</organism>
<dbReference type="Gene3D" id="2.130.10.10">
    <property type="entry name" value="YVTN repeat-like/Quinoprotein amine dehydrogenase"/>
    <property type="match status" value="1"/>
</dbReference>
<reference evidence="1 2" key="1">
    <citation type="submission" date="2019-06" db="EMBL/GenBank/DDBJ databases">
        <title>Sequencing the genomes of 1000 actinobacteria strains.</title>
        <authorList>
            <person name="Klenk H.-P."/>
        </authorList>
    </citation>
    <scope>NUCLEOTIDE SEQUENCE [LARGE SCALE GENOMIC DNA]</scope>
    <source>
        <strain evidence="1 2">DSM 45928</strain>
    </source>
</reference>
<dbReference type="InterPro" id="IPR015943">
    <property type="entry name" value="WD40/YVTN_repeat-like_dom_sf"/>
</dbReference>
<protein>
    <recommendedName>
        <fullName evidence="3">Glycosyl hydrolase</fullName>
    </recommendedName>
</protein>
<dbReference type="Proteomes" id="UP000317043">
    <property type="component" value="Unassembled WGS sequence"/>
</dbReference>
<dbReference type="AlphaFoldDB" id="A0A543ARP9"/>
<dbReference type="SUPFAM" id="SSF110296">
    <property type="entry name" value="Oligoxyloglucan reducing end-specific cellobiohydrolase"/>
    <property type="match status" value="1"/>
</dbReference>
<dbReference type="PANTHER" id="PTHR43739">
    <property type="entry name" value="XYLOGLUCANASE (EUROFUNG)"/>
    <property type="match status" value="1"/>
</dbReference>
<dbReference type="OrthoDB" id="9764804at2"/>
<proteinExistence type="predicted"/>